<dbReference type="RefSeq" id="WP_208568885.1">
    <property type="nucleotide sequence ID" value="NZ_JAGFWR010000013.1"/>
</dbReference>
<accession>A0ABS3VCK1</accession>
<name>A0ABS3VCK1_9ACTN</name>
<keyword evidence="3" id="KW-1185">Reference proteome</keyword>
<dbReference type="InterPro" id="IPR007278">
    <property type="entry name" value="DUF397"/>
</dbReference>
<evidence type="ECO:0000259" key="1">
    <source>
        <dbReference type="Pfam" id="PF04149"/>
    </source>
</evidence>
<reference evidence="2 3" key="1">
    <citation type="submission" date="2021-03" db="EMBL/GenBank/DDBJ databases">
        <authorList>
            <person name="Lee D.-H."/>
        </authorList>
    </citation>
    <scope>NUCLEOTIDE SEQUENCE [LARGE SCALE GENOMIC DNA]</scope>
    <source>
        <strain evidence="2 3">MMS20-R2-23</strain>
    </source>
</reference>
<protein>
    <submittedName>
        <fullName evidence="2">DUF397 domain-containing protein</fullName>
    </submittedName>
</protein>
<sequence>MPDLTGAVWRKSTRSNNGGNCVEVADNLPGVVWLRDSKNPTGPALTFAPRTWTRFLTSIKQQPPRG</sequence>
<dbReference type="EMBL" id="JAGFWR010000013">
    <property type="protein sequence ID" value="MBO4163312.1"/>
    <property type="molecule type" value="Genomic_DNA"/>
</dbReference>
<evidence type="ECO:0000313" key="3">
    <source>
        <dbReference type="Proteomes" id="UP000671399"/>
    </source>
</evidence>
<dbReference type="Proteomes" id="UP000671399">
    <property type="component" value="Unassembled WGS sequence"/>
</dbReference>
<comment type="caution">
    <text evidence="2">The sequence shown here is derived from an EMBL/GenBank/DDBJ whole genome shotgun (WGS) entry which is preliminary data.</text>
</comment>
<evidence type="ECO:0000313" key="2">
    <source>
        <dbReference type="EMBL" id="MBO4163312.1"/>
    </source>
</evidence>
<dbReference type="Pfam" id="PF04149">
    <property type="entry name" value="DUF397"/>
    <property type="match status" value="1"/>
</dbReference>
<feature type="domain" description="DUF397" evidence="1">
    <location>
        <begin position="7"/>
        <end position="60"/>
    </location>
</feature>
<gene>
    <name evidence="2" type="ORF">JQN83_21205</name>
</gene>
<organism evidence="2 3">
    <name type="scientific">Micromonospora antibiotica</name>
    <dbReference type="NCBI Taxonomy" id="2807623"/>
    <lineage>
        <taxon>Bacteria</taxon>
        <taxon>Bacillati</taxon>
        <taxon>Actinomycetota</taxon>
        <taxon>Actinomycetes</taxon>
        <taxon>Micromonosporales</taxon>
        <taxon>Micromonosporaceae</taxon>
        <taxon>Micromonospora</taxon>
    </lineage>
</organism>
<proteinExistence type="predicted"/>